<dbReference type="SUPFAM" id="SSF53756">
    <property type="entry name" value="UDP-Glycosyltransferase/glycogen phosphorylase"/>
    <property type="match status" value="1"/>
</dbReference>
<reference evidence="3 4" key="2">
    <citation type="journal article" date="2013" name="Int. J. Syst. Evol. Microbiol.">
        <title>Methylophaga nitratireducenticrescens sp. nov. and Methylophaga frappieri sp. nov., isolated from the biofilm of the methanol-fed denitrification system treating the seawater at the Montreal Biodome.</title>
        <authorList>
            <person name="Villeneuve C."/>
            <person name="Martineau C."/>
            <person name="Mauffrey F."/>
            <person name="Villemur R."/>
        </authorList>
    </citation>
    <scope>NUCLEOTIDE SEQUENCE [LARGE SCALE GENOMIC DNA]</scope>
    <source>
        <strain evidence="3 4">JAM1</strain>
    </source>
</reference>
<protein>
    <submittedName>
        <fullName evidence="3">ADP-heptose--lipooligosaccharide heptosyltransferase II</fullName>
    </submittedName>
</protein>
<proteinExistence type="predicted"/>
<accession>I1XLG7</accession>
<dbReference type="InterPro" id="IPR051199">
    <property type="entry name" value="LPS_LOS_Heptosyltrfase"/>
</dbReference>
<dbReference type="Pfam" id="PF01075">
    <property type="entry name" value="Glyco_transf_9"/>
    <property type="match status" value="1"/>
</dbReference>
<dbReference type="STRING" id="754476.Q7A_2436"/>
<evidence type="ECO:0000256" key="1">
    <source>
        <dbReference type="ARBA" id="ARBA00022676"/>
    </source>
</evidence>
<dbReference type="GO" id="GO:0008713">
    <property type="term" value="F:ADP-heptose-lipopolysaccharide heptosyltransferase activity"/>
    <property type="evidence" value="ECO:0007669"/>
    <property type="project" value="TreeGrafter"/>
</dbReference>
<dbReference type="RefSeq" id="WP_014707601.1">
    <property type="nucleotide sequence ID" value="NC_017857.3"/>
</dbReference>
<reference evidence="3 4" key="1">
    <citation type="journal article" date="2012" name="J. Bacteriol.">
        <title>Complete genome sequences of Methylophaga sp. strain JAM1 and Methylophaga sp. strain JAM7.</title>
        <authorList>
            <person name="Villeneuve C."/>
            <person name="Martineau C."/>
            <person name="Mauffrey F."/>
            <person name="Villemur R."/>
        </authorList>
    </citation>
    <scope>NUCLEOTIDE SEQUENCE [LARGE SCALE GENOMIC DNA]</scope>
    <source>
        <strain evidence="3 4">JAM1</strain>
    </source>
</reference>
<dbReference type="GO" id="GO:0005829">
    <property type="term" value="C:cytosol"/>
    <property type="evidence" value="ECO:0007669"/>
    <property type="project" value="TreeGrafter"/>
</dbReference>
<organism evidence="3 4">
    <name type="scientific">Methylophaga nitratireducenticrescens</name>
    <dbReference type="NCBI Taxonomy" id="754476"/>
    <lineage>
        <taxon>Bacteria</taxon>
        <taxon>Pseudomonadati</taxon>
        <taxon>Pseudomonadota</taxon>
        <taxon>Gammaproteobacteria</taxon>
        <taxon>Thiotrichales</taxon>
        <taxon>Piscirickettsiaceae</taxon>
        <taxon>Methylophaga</taxon>
    </lineage>
</organism>
<evidence type="ECO:0000313" key="3">
    <source>
        <dbReference type="EMBL" id="AFI85236.1"/>
    </source>
</evidence>
<dbReference type="KEGG" id="mej:Q7A_2436"/>
<dbReference type="eggNOG" id="COG0859">
    <property type="taxonomic scope" value="Bacteria"/>
</dbReference>
<keyword evidence="2" id="KW-0808">Transferase</keyword>
<dbReference type="Proteomes" id="UP000009144">
    <property type="component" value="Chromosome"/>
</dbReference>
<dbReference type="InterPro" id="IPR002201">
    <property type="entry name" value="Glyco_trans_9"/>
</dbReference>
<dbReference type="EMBL" id="CP003390">
    <property type="protein sequence ID" value="AFI85236.1"/>
    <property type="molecule type" value="Genomic_DNA"/>
</dbReference>
<evidence type="ECO:0000313" key="4">
    <source>
        <dbReference type="Proteomes" id="UP000009144"/>
    </source>
</evidence>
<dbReference type="GO" id="GO:0009244">
    <property type="term" value="P:lipopolysaccharide core region biosynthetic process"/>
    <property type="evidence" value="ECO:0007669"/>
    <property type="project" value="TreeGrafter"/>
</dbReference>
<dbReference type="PANTHER" id="PTHR30160">
    <property type="entry name" value="TETRAACYLDISACCHARIDE 4'-KINASE-RELATED"/>
    <property type="match status" value="1"/>
</dbReference>
<sequence>MKSPHILVIKHGAFGDLLQADGVMHDIRVYFDHARISLLTSPTYQSLMQRSPHIDFVLTDKRRPLWRVSDLWLLRNTLKEQDFDLVIDLQNSQRTRLYRKLLLPRLPWIQRAAKSAPVSGLQGQIELLQQAGIDSQYARQADLRWLTENMQPWLTERGIQSGFILLIPGCSAKRPEKRWPFYPQLAKQLAAKDVNVVTLLGPDEIQLTEQFSSTILSGLNWFQLAGVIQQAGFVIGNDSGPSHLAAHLSKAGMAIFGPHSCARRAEIEREQFKPYSVSSLSELNIETVIAYLVAQGVVSS</sequence>
<dbReference type="AlphaFoldDB" id="I1XLG7"/>
<dbReference type="OrthoDB" id="9767552at2"/>
<dbReference type="CDD" id="cd03789">
    <property type="entry name" value="GT9_LPS_heptosyltransferase"/>
    <property type="match status" value="1"/>
</dbReference>
<keyword evidence="1" id="KW-0328">Glycosyltransferase</keyword>
<gene>
    <name evidence="3" type="ordered locus">Q7A_2436</name>
</gene>
<keyword evidence="4" id="KW-1185">Reference proteome</keyword>
<name>I1XLG7_METNJ</name>
<evidence type="ECO:0000256" key="2">
    <source>
        <dbReference type="ARBA" id="ARBA00022679"/>
    </source>
</evidence>
<dbReference type="PATRIC" id="fig|754476.3.peg.2398"/>
<dbReference type="HOGENOM" id="CLU_038371_0_2_6"/>
<dbReference type="Gene3D" id="3.40.50.2000">
    <property type="entry name" value="Glycogen Phosphorylase B"/>
    <property type="match status" value="2"/>
</dbReference>